<accession>A0AAV9SLF9</accession>
<feature type="transmembrane region" description="Helical" evidence="1">
    <location>
        <begin position="63"/>
        <end position="88"/>
    </location>
</feature>
<evidence type="ECO:0000256" key="1">
    <source>
        <dbReference type="SAM" id="Phobius"/>
    </source>
</evidence>
<comment type="caution">
    <text evidence="2">The sequence shown here is derived from an EMBL/GenBank/DDBJ whole genome shotgun (WGS) entry which is preliminary data.</text>
</comment>
<dbReference type="Proteomes" id="UP001311232">
    <property type="component" value="Unassembled WGS sequence"/>
</dbReference>
<gene>
    <name evidence="2" type="ORF">CRENBAI_010208</name>
</gene>
<feature type="transmembrane region" description="Helical" evidence="1">
    <location>
        <begin position="21"/>
        <end position="43"/>
    </location>
</feature>
<proteinExistence type="predicted"/>
<keyword evidence="1" id="KW-0472">Membrane</keyword>
<keyword evidence="1" id="KW-1133">Transmembrane helix</keyword>
<dbReference type="AlphaFoldDB" id="A0AAV9SLF9"/>
<keyword evidence="1" id="KW-0812">Transmembrane</keyword>
<sequence>MLIGRQGDAQKSHWKVQAVKTAQYLSSPGVLASFLLVPLIPAIPLKGVGSSASKELLLEFSTLLGLLQIHGLNLIRVVAITSIARVSLSPLNEYFVEPPFTIAIAAVLLGYVSSFTHLEYEACPHYSL</sequence>
<protein>
    <submittedName>
        <fullName evidence="2">Uncharacterized protein</fullName>
    </submittedName>
</protein>
<keyword evidence="3" id="KW-1185">Reference proteome</keyword>
<feature type="transmembrane region" description="Helical" evidence="1">
    <location>
        <begin position="100"/>
        <end position="118"/>
    </location>
</feature>
<name>A0AAV9SLF9_9TELE</name>
<evidence type="ECO:0000313" key="3">
    <source>
        <dbReference type="Proteomes" id="UP001311232"/>
    </source>
</evidence>
<dbReference type="EMBL" id="JAHHUM010000197">
    <property type="protein sequence ID" value="KAK5622110.1"/>
    <property type="molecule type" value="Genomic_DNA"/>
</dbReference>
<reference evidence="2 3" key="1">
    <citation type="submission" date="2021-06" db="EMBL/GenBank/DDBJ databases">
        <authorList>
            <person name="Palmer J.M."/>
        </authorList>
    </citation>
    <scope>NUCLEOTIDE SEQUENCE [LARGE SCALE GENOMIC DNA]</scope>
    <source>
        <strain evidence="2 3">MEX-2019</strain>
        <tissue evidence="2">Muscle</tissue>
    </source>
</reference>
<organism evidence="2 3">
    <name type="scientific">Crenichthys baileyi</name>
    <name type="common">White River springfish</name>
    <dbReference type="NCBI Taxonomy" id="28760"/>
    <lineage>
        <taxon>Eukaryota</taxon>
        <taxon>Metazoa</taxon>
        <taxon>Chordata</taxon>
        <taxon>Craniata</taxon>
        <taxon>Vertebrata</taxon>
        <taxon>Euteleostomi</taxon>
        <taxon>Actinopterygii</taxon>
        <taxon>Neopterygii</taxon>
        <taxon>Teleostei</taxon>
        <taxon>Neoteleostei</taxon>
        <taxon>Acanthomorphata</taxon>
        <taxon>Ovalentaria</taxon>
        <taxon>Atherinomorphae</taxon>
        <taxon>Cyprinodontiformes</taxon>
        <taxon>Goodeidae</taxon>
        <taxon>Crenichthys</taxon>
    </lineage>
</organism>
<evidence type="ECO:0000313" key="2">
    <source>
        <dbReference type="EMBL" id="KAK5622110.1"/>
    </source>
</evidence>